<sequence>MGGLNEKVGFFKSGNTTLPVSSSTSIFQVSRNLTLPVSSSTSMIPLLSLHTPRPSLFLTHFPPHLSTPLPRFKSPPPKLTIPASRSPPCRRRRRHRCSGFNEFFLAIWVEQITGRSRNLGFLEGYV</sequence>
<dbReference type="AlphaFoldDB" id="A0A9Q0PG24"/>
<proteinExistence type="predicted"/>
<dbReference type="EMBL" id="JAPFFM010000019">
    <property type="protein sequence ID" value="KAJ6687367.1"/>
    <property type="molecule type" value="Genomic_DNA"/>
</dbReference>
<protein>
    <submittedName>
        <fullName evidence="2">Uncharacterized protein</fullName>
    </submittedName>
</protein>
<evidence type="ECO:0000313" key="2">
    <source>
        <dbReference type="EMBL" id="KAJ6687367.1"/>
    </source>
</evidence>
<feature type="region of interest" description="Disordered" evidence="1">
    <location>
        <begin position="72"/>
        <end position="92"/>
    </location>
</feature>
<dbReference type="Proteomes" id="UP001151752">
    <property type="component" value="Chromosome 15W"/>
</dbReference>
<keyword evidence="3" id="KW-1185">Reference proteome</keyword>
<evidence type="ECO:0000313" key="3">
    <source>
        <dbReference type="Proteomes" id="UP001151752"/>
    </source>
</evidence>
<name>A0A9Q0PG24_9ROSI</name>
<reference evidence="2" key="2">
    <citation type="journal article" date="2023" name="Int. J. Mol. Sci.">
        <title>De Novo Assembly and Annotation of 11 Diverse Shrub Willow (Salix) Genomes Reveals Novel Gene Organization in Sex-Linked Regions.</title>
        <authorList>
            <person name="Hyden B."/>
            <person name="Feng K."/>
            <person name="Yates T.B."/>
            <person name="Jawdy S."/>
            <person name="Cereghino C."/>
            <person name="Smart L.B."/>
            <person name="Muchero W."/>
        </authorList>
    </citation>
    <scope>NUCLEOTIDE SEQUENCE</scope>
    <source>
        <tissue evidence="2">Shoot tip</tissue>
    </source>
</reference>
<gene>
    <name evidence="2" type="ORF">OIU74_016113</name>
</gene>
<reference evidence="2" key="1">
    <citation type="submission" date="2022-11" db="EMBL/GenBank/DDBJ databases">
        <authorList>
            <person name="Hyden B.L."/>
            <person name="Feng K."/>
            <person name="Yates T."/>
            <person name="Jawdy S."/>
            <person name="Smart L.B."/>
            <person name="Muchero W."/>
        </authorList>
    </citation>
    <scope>NUCLEOTIDE SEQUENCE</scope>
    <source>
        <tissue evidence="2">Shoot tip</tissue>
    </source>
</reference>
<comment type="caution">
    <text evidence="2">The sequence shown here is derived from an EMBL/GenBank/DDBJ whole genome shotgun (WGS) entry which is preliminary data.</text>
</comment>
<evidence type="ECO:0000256" key="1">
    <source>
        <dbReference type="SAM" id="MobiDB-lite"/>
    </source>
</evidence>
<organism evidence="2 3">
    <name type="scientific">Salix koriyanagi</name>
    <dbReference type="NCBI Taxonomy" id="2511006"/>
    <lineage>
        <taxon>Eukaryota</taxon>
        <taxon>Viridiplantae</taxon>
        <taxon>Streptophyta</taxon>
        <taxon>Embryophyta</taxon>
        <taxon>Tracheophyta</taxon>
        <taxon>Spermatophyta</taxon>
        <taxon>Magnoliopsida</taxon>
        <taxon>eudicotyledons</taxon>
        <taxon>Gunneridae</taxon>
        <taxon>Pentapetalae</taxon>
        <taxon>rosids</taxon>
        <taxon>fabids</taxon>
        <taxon>Malpighiales</taxon>
        <taxon>Salicaceae</taxon>
        <taxon>Saliceae</taxon>
        <taxon>Salix</taxon>
    </lineage>
</organism>
<accession>A0A9Q0PG24</accession>